<dbReference type="PROSITE" id="PS51257">
    <property type="entry name" value="PROKAR_LIPOPROTEIN"/>
    <property type="match status" value="1"/>
</dbReference>
<reference evidence="1 2" key="1">
    <citation type="submission" date="2020-08" db="EMBL/GenBank/DDBJ databases">
        <title>Genome sequence of Diaphorobacter aerolatus KACC 16536T.</title>
        <authorList>
            <person name="Hyun D.-W."/>
            <person name="Bae J.-W."/>
        </authorList>
    </citation>
    <scope>NUCLEOTIDE SEQUENCE [LARGE SCALE GENOMIC DNA]</scope>
    <source>
        <strain evidence="1 2">KACC 16536</strain>
    </source>
</reference>
<protein>
    <submittedName>
        <fullName evidence="1">Uncharacterized protein</fullName>
    </submittedName>
</protein>
<organism evidence="1 2">
    <name type="scientific">Diaphorobacter aerolatus</name>
    <dbReference type="NCBI Taxonomy" id="1288495"/>
    <lineage>
        <taxon>Bacteria</taxon>
        <taxon>Pseudomonadati</taxon>
        <taxon>Pseudomonadota</taxon>
        <taxon>Betaproteobacteria</taxon>
        <taxon>Burkholderiales</taxon>
        <taxon>Comamonadaceae</taxon>
        <taxon>Diaphorobacter</taxon>
    </lineage>
</organism>
<evidence type="ECO:0000313" key="1">
    <source>
        <dbReference type="EMBL" id="QNP48352.1"/>
    </source>
</evidence>
<name>A0A7H0GJ86_9BURK</name>
<evidence type="ECO:0000313" key="2">
    <source>
        <dbReference type="Proteomes" id="UP000516028"/>
    </source>
</evidence>
<accession>A0A7H0GJ86</accession>
<dbReference type="KEGG" id="daer:H9K75_20755"/>
<dbReference type="Proteomes" id="UP000516028">
    <property type="component" value="Chromosome"/>
</dbReference>
<keyword evidence="2" id="KW-1185">Reference proteome</keyword>
<sequence>MKHITIAVLVALSLVACGEKKEEPKPVAAAPAADNKPAEPAVLKASFEVPEKFRGYTDMVASYTNNEKEFRALPDSIFKDYKTAWEKQSYSIDKPDWYFAAVIQNPKLAEMTNDFKKQEAGEQVKATLTPDKNSLNVIVSANNEMQVLMDKPDIQTGIYKVNVTPKGVRSTVNQEFNGVRFGYGYELFYKEPLGLELPDCSGCKKLVALNVKVPLDKAKEIEEWREKGQTPCVPTAKWYH</sequence>
<dbReference type="RefSeq" id="WP_187723950.1">
    <property type="nucleotide sequence ID" value="NZ_CP060783.1"/>
</dbReference>
<dbReference type="AlphaFoldDB" id="A0A7H0GJ86"/>
<gene>
    <name evidence="1" type="ORF">H9K75_20755</name>
</gene>
<dbReference type="EMBL" id="CP060783">
    <property type="protein sequence ID" value="QNP48352.1"/>
    <property type="molecule type" value="Genomic_DNA"/>
</dbReference>
<proteinExistence type="predicted"/>